<dbReference type="AlphaFoldDB" id="A0A0S4KSM2"/>
<proteinExistence type="predicted"/>
<organism evidence="1 2">
    <name type="scientific">Candidatus Nitrospira inopinata</name>
    <dbReference type="NCBI Taxonomy" id="1715989"/>
    <lineage>
        <taxon>Bacteria</taxon>
        <taxon>Pseudomonadati</taxon>
        <taxon>Nitrospirota</taxon>
        <taxon>Nitrospiria</taxon>
        <taxon>Nitrospirales</taxon>
        <taxon>Nitrospiraceae</taxon>
        <taxon>Nitrospira</taxon>
    </lineage>
</organism>
<dbReference type="OrthoDB" id="128883at2"/>
<dbReference type="Proteomes" id="UP000066284">
    <property type="component" value="Chromosome 1"/>
</dbReference>
<accession>A0A0S4KSM2</accession>
<dbReference type="NCBIfam" id="TIGR02165">
    <property type="entry name" value="cas5_6_GSU0054"/>
    <property type="match status" value="1"/>
</dbReference>
<sequence length="522" mass="58709">MTVHLCISVTFIDPLFHGRGDHEEPEWPPSPLRLFQAMLSGARIASGCHVPGDDFKAFLWLEKQNAPQIVAPLAREMAARRYYVPNNDSDKKFERQDRLAEKIFQPHRMCGNDSTTVHYVWALRSSLLGEEPTRIEILKGVARKLVALGWGIDMAVGHAAVLSDEEVKALPGERWVPGREGSAGGLRVPVPGALKALIARHERFLKRVREDGTFDPTPPLQESVYKRVEYRRVTDPPLRSFAAFSLLKLDASRFQPFDPVGRGLTLAGMLRHTVACAARRAGWPESTINAFVLGHGGSKNGHHVPVGPHRFAYLPLPSLEGRGEGKSRVVGNIRRILLTSFTEDCEVKVGWARRALSGCDLIDEEHRRSVAMLSLLPNNEKIVRCYVEPADTWATVTPVVLPGYDDPAHYRRRLKKVTTADEQRRLLERLDERIDRLLRKAIVQAGFSHELATHAELQWRKSGFWPGTDLADRYGVPDHLKRFSRWHVQLRWRDAQRRLIAVSGPLCLGGGRHYGLGLFAAV</sequence>
<gene>
    <name evidence="1" type="primary">csb</name>
    <name evidence="1" type="ORF">NITINOP_2501</name>
</gene>
<keyword evidence="2" id="KW-1185">Reference proteome</keyword>
<dbReference type="EMBL" id="LN885086">
    <property type="protein sequence ID" value="CUQ67473.1"/>
    <property type="molecule type" value="Genomic_DNA"/>
</dbReference>
<dbReference type="RefSeq" id="WP_062485879.1">
    <property type="nucleotide sequence ID" value="NZ_LN885086.1"/>
</dbReference>
<dbReference type="KEGG" id="nio:NITINOP_2501"/>
<protein>
    <submittedName>
        <fullName evidence="1">CRISPR-associated protein Csb2</fullName>
    </submittedName>
</protein>
<dbReference type="InterPro" id="IPR019089">
    <property type="entry name" value="Cas_GSU0054"/>
</dbReference>
<evidence type="ECO:0000313" key="2">
    <source>
        <dbReference type="Proteomes" id="UP000066284"/>
    </source>
</evidence>
<name>A0A0S4KSM2_9BACT</name>
<dbReference type="Pfam" id="PF09609">
    <property type="entry name" value="Cas_GSU0054"/>
    <property type="match status" value="1"/>
</dbReference>
<evidence type="ECO:0000313" key="1">
    <source>
        <dbReference type="EMBL" id="CUQ67473.1"/>
    </source>
</evidence>
<reference evidence="2" key="1">
    <citation type="submission" date="2015-09" db="EMBL/GenBank/DDBJ databases">
        <authorList>
            <person name="Daims H."/>
        </authorList>
    </citation>
    <scope>NUCLEOTIDE SEQUENCE [LARGE SCALE GENOMIC DNA]</scope>
</reference>
<dbReference type="STRING" id="1715989.NITINOP_2501"/>